<evidence type="ECO:0000256" key="5">
    <source>
        <dbReference type="ARBA" id="ARBA00023004"/>
    </source>
</evidence>
<dbReference type="InterPro" id="IPR036396">
    <property type="entry name" value="Cyt_P450_sf"/>
</dbReference>
<protein>
    <submittedName>
        <fullName evidence="9">Cytochrome P450 135B1</fullName>
        <ecNumber evidence="9">1.14.-.-</ecNumber>
    </submittedName>
</protein>
<dbReference type="PROSITE" id="PS00086">
    <property type="entry name" value="CYTOCHROME_P450"/>
    <property type="match status" value="1"/>
</dbReference>
<dbReference type="PANTHER" id="PTHR24291:SF50">
    <property type="entry name" value="BIFUNCTIONAL ALBAFLAVENONE MONOOXYGENASE_TERPENE SYNTHASE"/>
    <property type="match status" value="1"/>
</dbReference>
<feature type="binding site" description="axial binding residue" evidence="7">
    <location>
        <position position="356"/>
    </location>
    <ligand>
        <name>heme</name>
        <dbReference type="ChEBI" id="CHEBI:30413"/>
    </ligand>
    <ligandPart>
        <name>Fe</name>
        <dbReference type="ChEBI" id="CHEBI:18248"/>
    </ligandPart>
</feature>
<comment type="similarity">
    <text evidence="1 8">Belongs to the cytochrome P450 family.</text>
</comment>
<evidence type="ECO:0000256" key="1">
    <source>
        <dbReference type="ARBA" id="ARBA00010617"/>
    </source>
</evidence>
<dbReference type="RefSeq" id="WP_259315287.1">
    <property type="nucleotide sequence ID" value="NZ_CP087164.1"/>
</dbReference>
<dbReference type="GO" id="GO:0004497">
    <property type="term" value="F:monooxygenase activity"/>
    <property type="evidence" value="ECO:0007669"/>
    <property type="project" value="UniProtKB-KW"/>
</dbReference>
<dbReference type="EMBL" id="CP087164">
    <property type="protein sequence ID" value="UGS35605.1"/>
    <property type="molecule type" value="Genomic_DNA"/>
</dbReference>
<dbReference type="GO" id="GO:0020037">
    <property type="term" value="F:heme binding"/>
    <property type="evidence" value="ECO:0007669"/>
    <property type="project" value="InterPro"/>
</dbReference>
<evidence type="ECO:0000256" key="2">
    <source>
        <dbReference type="ARBA" id="ARBA00022617"/>
    </source>
</evidence>
<dbReference type="AlphaFoldDB" id="A0A9E6XWU5"/>
<dbReference type="EC" id="1.14.-.-" evidence="9"/>
<dbReference type="InterPro" id="IPR050196">
    <property type="entry name" value="Cytochrome_P450_Monoox"/>
</dbReference>
<keyword evidence="3 7" id="KW-0479">Metal-binding</keyword>
<evidence type="ECO:0000256" key="7">
    <source>
        <dbReference type="PIRSR" id="PIRSR602401-1"/>
    </source>
</evidence>
<keyword evidence="4 8" id="KW-0560">Oxidoreductase</keyword>
<dbReference type="PRINTS" id="PR00385">
    <property type="entry name" value="P450"/>
</dbReference>
<dbReference type="Pfam" id="PF00067">
    <property type="entry name" value="p450"/>
    <property type="match status" value="1"/>
</dbReference>
<comment type="cofactor">
    <cofactor evidence="7">
        <name>heme</name>
        <dbReference type="ChEBI" id="CHEBI:30413"/>
    </cofactor>
</comment>
<dbReference type="PANTHER" id="PTHR24291">
    <property type="entry name" value="CYTOCHROME P450 FAMILY 4"/>
    <property type="match status" value="1"/>
</dbReference>
<reference evidence="9" key="1">
    <citation type="journal article" date="2022" name="Int. J. Syst. Evol. Microbiol.">
        <title>Pseudomonas aegrilactucae sp. nov. and Pseudomonas morbosilactucae sp. nov., pathogens causing bacterial rot of lettuce in Japan.</title>
        <authorList>
            <person name="Sawada H."/>
            <person name="Fujikawa T."/>
            <person name="Satou M."/>
        </authorList>
    </citation>
    <scope>NUCLEOTIDE SEQUENCE</scope>
    <source>
        <strain evidence="9">0166_1</strain>
    </source>
</reference>
<dbReference type="SUPFAM" id="SSF48264">
    <property type="entry name" value="Cytochrome P450"/>
    <property type="match status" value="1"/>
</dbReference>
<keyword evidence="5 7" id="KW-0408">Iron</keyword>
<organism evidence="9 10">
    <name type="scientific">Capillimicrobium parvum</name>
    <dbReference type="NCBI Taxonomy" id="2884022"/>
    <lineage>
        <taxon>Bacteria</taxon>
        <taxon>Bacillati</taxon>
        <taxon>Actinomycetota</taxon>
        <taxon>Thermoleophilia</taxon>
        <taxon>Solirubrobacterales</taxon>
        <taxon>Capillimicrobiaceae</taxon>
        <taxon>Capillimicrobium</taxon>
    </lineage>
</organism>
<gene>
    <name evidence="9" type="ORF">DSM104329_01998</name>
</gene>
<evidence type="ECO:0000256" key="6">
    <source>
        <dbReference type="ARBA" id="ARBA00023033"/>
    </source>
</evidence>
<sequence>MARPLPYMERCRERYGDVFTMRIAQEGTWVFLADPDAVREVFTGDPAVFHAGEANRILRPWLGANSVLLLDEAPHLAQRRLLLPPFHGERMQRYGELMTEIAQRNVESWPVEEPLRLWPQMQAVTLDIIVRTIFGLEEGERMDRLRARLRDGAEMTTAWPTMAAMALLGPDRVGASRAFRTRIEPIDEVVFAEIRRRRGATDLAERDDILSMLLQARHDDGSPMSDQELRDELMTLLIAGHETTATSLAWAVERLLRHPGAMARLRDGDEEYLDAVVKETLRLRPVLPVVVRKLKAPVTIGGWDLPEGATVTPCIHLIHRRADVYPEPARFRPERFLEQPAGTYTWLPFGGGVRRCLGASFAQFEMKAVLRVIAGARRLRPVNPEPEPVRRRAITLTPGRGTEVIASAG</sequence>
<evidence type="ECO:0000313" key="9">
    <source>
        <dbReference type="EMBL" id="UGS35605.1"/>
    </source>
</evidence>
<dbReference type="PRINTS" id="PR00463">
    <property type="entry name" value="EP450I"/>
</dbReference>
<evidence type="ECO:0000256" key="4">
    <source>
        <dbReference type="ARBA" id="ARBA00023002"/>
    </source>
</evidence>
<evidence type="ECO:0000256" key="3">
    <source>
        <dbReference type="ARBA" id="ARBA00022723"/>
    </source>
</evidence>
<keyword evidence="10" id="KW-1185">Reference proteome</keyword>
<dbReference type="KEGG" id="sbae:DSM104329_01998"/>
<dbReference type="InterPro" id="IPR002401">
    <property type="entry name" value="Cyt_P450_E_grp-I"/>
</dbReference>
<dbReference type="GO" id="GO:0016705">
    <property type="term" value="F:oxidoreductase activity, acting on paired donors, with incorporation or reduction of molecular oxygen"/>
    <property type="evidence" value="ECO:0007669"/>
    <property type="project" value="InterPro"/>
</dbReference>
<evidence type="ECO:0000256" key="8">
    <source>
        <dbReference type="RuleBase" id="RU000461"/>
    </source>
</evidence>
<accession>A0A9E6XWU5</accession>
<dbReference type="Gene3D" id="1.10.630.10">
    <property type="entry name" value="Cytochrome P450"/>
    <property type="match status" value="1"/>
</dbReference>
<dbReference type="Proteomes" id="UP001162834">
    <property type="component" value="Chromosome"/>
</dbReference>
<keyword evidence="2 7" id="KW-0349">Heme</keyword>
<dbReference type="InterPro" id="IPR017972">
    <property type="entry name" value="Cyt_P450_CS"/>
</dbReference>
<keyword evidence="6 8" id="KW-0503">Monooxygenase</keyword>
<proteinExistence type="inferred from homology"/>
<dbReference type="InterPro" id="IPR001128">
    <property type="entry name" value="Cyt_P450"/>
</dbReference>
<evidence type="ECO:0000313" key="10">
    <source>
        <dbReference type="Proteomes" id="UP001162834"/>
    </source>
</evidence>
<name>A0A9E6XWU5_9ACTN</name>
<dbReference type="GO" id="GO:0005506">
    <property type="term" value="F:iron ion binding"/>
    <property type="evidence" value="ECO:0007669"/>
    <property type="project" value="InterPro"/>
</dbReference>
<dbReference type="CDD" id="cd11053">
    <property type="entry name" value="CYP110-like"/>
    <property type="match status" value="1"/>
</dbReference>